<dbReference type="WBParaSite" id="nRc.2.0.1.t12523-RA">
    <property type="protein sequence ID" value="nRc.2.0.1.t12523-RA"/>
    <property type="gene ID" value="nRc.2.0.1.g12523"/>
</dbReference>
<accession>A0A915IFE6</accession>
<organism evidence="1 2">
    <name type="scientific">Romanomermis culicivorax</name>
    <name type="common">Nematode worm</name>
    <dbReference type="NCBI Taxonomy" id="13658"/>
    <lineage>
        <taxon>Eukaryota</taxon>
        <taxon>Metazoa</taxon>
        <taxon>Ecdysozoa</taxon>
        <taxon>Nematoda</taxon>
        <taxon>Enoplea</taxon>
        <taxon>Dorylaimia</taxon>
        <taxon>Mermithida</taxon>
        <taxon>Mermithoidea</taxon>
        <taxon>Mermithidae</taxon>
        <taxon>Romanomermis</taxon>
    </lineage>
</organism>
<dbReference type="Proteomes" id="UP000887565">
    <property type="component" value="Unplaced"/>
</dbReference>
<name>A0A915IFE6_ROMCU</name>
<evidence type="ECO:0000313" key="2">
    <source>
        <dbReference type="WBParaSite" id="nRc.2.0.1.t12523-RA"/>
    </source>
</evidence>
<reference evidence="2" key="1">
    <citation type="submission" date="2022-11" db="UniProtKB">
        <authorList>
            <consortium name="WormBaseParasite"/>
        </authorList>
    </citation>
    <scope>IDENTIFICATION</scope>
</reference>
<proteinExistence type="predicted"/>
<evidence type="ECO:0000313" key="1">
    <source>
        <dbReference type="Proteomes" id="UP000887565"/>
    </source>
</evidence>
<dbReference type="AlphaFoldDB" id="A0A915IFE6"/>
<sequence length="169" mass="18812">MTEKYEKFYSRPTEDGNIHMTNPFMTTALIYIPGSHPRKTSAKQIFTNTGFFGSKGIALAIFHNQLAVVLTSLTLLKSYMFRTHDLEFVVNRLVNYMAEMSLNSGTVREFLAVYGQILGHTISGVGQALEHVIVGSGQTMTQELNNSLKGPLQMLVYLAILKAFIMGDI</sequence>
<keyword evidence="1" id="KW-1185">Reference proteome</keyword>
<protein>
    <submittedName>
        <fullName evidence="2">Uncharacterized protein</fullName>
    </submittedName>
</protein>